<evidence type="ECO:0000256" key="4">
    <source>
        <dbReference type="ARBA" id="ARBA00023004"/>
    </source>
</evidence>
<dbReference type="GO" id="GO:0046872">
    <property type="term" value="F:metal ion binding"/>
    <property type="evidence" value="ECO:0007669"/>
    <property type="project" value="UniProtKB-KW"/>
</dbReference>
<dbReference type="InterPro" id="IPR006638">
    <property type="entry name" value="Elp3/MiaA/NifB-like_rSAM"/>
</dbReference>
<dbReference type="RefSeq" id="WP_218547955.1">
    <property type="nucleotide sequence ID" value="NZ_JAGSPD010000023.1"/>
</dbReference>
<dbReference type="SFLD" id="SFLDG01082">
    <property type="entry name" value="B12-binding_domain_containing"/>
    <property type="match status" value="1"/>
</dbReference>
<accession>A0A9X1FD43</accession>
<dbReference type="InterPro" id="IPR051198">
    <property type="entry name" value="BchE-like"/>
</dbReference>
<evidence type="ECO:0000259" key="6">
    <source>
        <dbReference type="PROSITE" id="PS51918"/>
    </source>
</evidence>
<comment type="caution">
    <text evidence="7">The sequence shown here is derived from an EMBL/GenBank/DDBJ whole genome shotgun (WGS) entry which is preliminary data.</text>
</comment>
<proteinExistence type="predicted"/>
<dbReference type="InterPro" id="IPR007197">
    <property type="entry name" value="rSAM"/>
</dbReference>
<evidence type="ECO:0000256" key="2">
    <source>
        <dbReference type="ARBA" id="ARBA00022691"/>
    </source>
</evidence>
<dbReference type="AlphaFoldDB" id="A0A9X1FD43"/>
<reference evidence="7" key="1">
    <citation type="submission" date="2021-04" db="EMBL/GenBank/DDBJ databases">
        <authorList>
            <person name="Pira H."/>
            <person name="Risdian C."/>
            <person name="Wink J."/>
        </authorList>
    </citation>
    <scope>NUCLEOTIDE SEQUENCE</scope>
    <source>
        <strain evidence="7">WHY3</strain>
    </source>
</reference>
<keyword evidence="5" id="KW-0411">Iron-sulfur</keyword>
<evidence type="ECO:0000256" key="1">
    <source>
        <dbReference type="ARBA" id="ARBA00001966"/>
    </source>
</evidence>
<dbReference type="PANTHER" id="PTHR43409:SF16">
    <property type="entry name" value="SLR0320 PROTEIN"/>
    <property type="match status" value="1"/>
</dbReference>
<dbReference type="PANTHER" id="PTHR43409">
    <property type="entry name" value="ANAEROBIC MAGNESIUM-PROTOPORPHYRIN IX MONOMETHYL ESTER CYCLASE-RELATED"/>
    <property type="match status" value="1"/>
</dbReference>
<dbReference type="GO" id="GO:0003824">
    <property type="term" value="F:catalytic activity"/>
    <property type="evidence" value="ECO:0007669"/>
    <property type="project" value="InterPro"/>
</dbReference>
<dbReference type="Pfam" id="PF04055">
    <property type="entry name" value="Radical_SAM"/>
    <property type="match status" value="1"/>
</dbReference>
<dbReference type="EMBL" id="JAGSPD010000023">
    <property type="protein sequence ID" value="MBV7270695.1"/>
    <property type="molecule type" value="Genomic_DNA"/>
</dbReference>
<evidence type="ECO:0000313" key="7">
    <source>
        <dbReference type="EMBL" id="MBV7270695.1"/>
    </source>
</evidence>
<organism evidence="7 8">
    <name type="scientific">Winogradskyella luteola</name>
    <dbReference type="NCBI Taxonomy" id="2828330"/>
    <lineage>
        <taxon>Bacteria</taxon>
        <taxon>Pseudomonadati</taxon>
        <taxon>Bacteroidota</taxon>
        <taxon>Flavobacteriia</taxon>
        <taxon>Flavobacteriales</taxon>
        <taxon>Flavobacteriaceae</taxon>
        <taxon>Winogradskyella</taxon>
    </lineage>
</organism>
<dbReference type="SFLD" id="SFLDS00029">
    <property type="entry name" value="Radical_SAM"/>
    <property type="match status" value="1"/>
</dbReference>
<dbReference type="PROSITE" id="PS51918">
    <property type="entry name" value="RADICAL_SAM"/>
    <property type="match status" value="1"/>
</dbReference>
<dbReference type="SMART" id="SM00729">
    <property type="entry name" value="Elp3"/>
    <property type="match status" value="1"/>
</dbReference>
<dbReference type="Proteomes" id="UP001138894">
    <property type="component" value="Unassembled WGS sequence"/>
</dbReference>
<name>A0A9X1FD43_9FLAO</name>
<keyword evidence="8" id="KW-1185">Reference proteome</keyword>
<sequence>MNKVLLIEPSGDYIRLDRCMQSINSWGGAYRFPLNLSRIASHLIEIGHEVLFLDLQADKSSNLGKTINTFNPDLCILSSGFPSMAIDSALANEIKAISGQIHVSTFGVAPTMMKDKFFLKKSWGFEIGFDSIVTGGEPALGYERLLSMDLDSRNLMISSSMMKFKSINTKLSRSIFNHELYKSPFTGQNATYIEGTYGCPFRCNFCVVPILYEGRFSKRAPQDIVDEFKYVILNNNVQQITLWDEGTTFQKSFINELCDGLIELRKSKDHRLRSFVWTTRSTTELLDEDIVRKMSLSGLSGITLGIESFDERVLDNVEKNISIESNYNAINLLDKYGIISIGHIILGHLHDSTASIEKTIEMAVKSKLNFAQFYCAVPYPGTKLHEMASSLGLIKVKDLTKYELSNPIMDTISGVSHIEIGQYREEAISRFWTQARWRRLGQLLKQKGLENSINKDKLTQWNTQVDNETKLKENCCS</sequence>
<keyword evidence="4" id="KW-0408">Iron</keyword>
<dbReference type="GO" id="GO:0051536">
    <property type="term" value="F:iron-sulfur cluster binding"/>
    <property type="evidence" value="ECO:0007669"/>
    <property type="project" value="UniProtKB-KW"/>
</dbReference>
<comment type="cofactor">
    <cofactor evidence="1">
        <name>[4Fe-4S] cluster</name>
        <dbReference type="ChEBI" id="CHEBI:49883"/>
    </cofactor>
</comment>
<evidence type="ECO:0000313" key="8">
    <source>
        <dbReference type="Proteomes" id="UP001138894"/>
    </source>
</evidence>
<feature type="domain" description="Radical SAM core" evidence="6">
    <location>
        <begin position="185"/>
        <end position="450"/>
    </location>
</feature>
<keyword evidence="2" id="KW-0949">S-adenosyl-L-methionine</keyword>
<evidence type="ECO:0000256" key="5">
    <source>
        <dbReference type="ARBA" id="ARBA00023014"/>
    </source>
</evidence>
<gene>
    <name evidence="7" type="ORF">KCG49_16015</name>
</gene>
<protein>
    <submittedName>
        <fullName evidence="7">Radical SAM protein</fullName>
    </submittedName>
</protein>
<dbReference type="GO" id="GO:0005829">
    <property type="term" value="C:cytosol"/>
    <property type="evidence" value="ECO:0007669"/>
    <property type="project" value="TreeGrafter"/>
</dbReference>
<keyword evidence="3" id="KW-0479">Metal-binding</keyword>
<evidence type="ECO:0000256" key="3">
    <source>
        <dbReference type="ARBA" id="ARBA00022723"/>
    </source>
</evidence>
<dbReference type="CDD" id="cd01335">
    <property type="entry name" value="Radical_SAM"/>
    <property type="match status" value="1"/>
</dbReference>